<accession>A0A3N0CC29</accession>
<reference evidence="1 2" key="1">
    <citation type="submission" date="2018-11" db="EMBL/GenBank/DDBJ databases">
        <authorList>
            <person name="Li F."/>
        </authorList>
    </citation>
    <scope>NUCLEOTIDE SEQUENCE [LARGE SCALE GENOMIC DNA]</scope>
    <source>
        <strain evidence="1 2">Gsoil 097</strain>
    </source>
</reference>
<dbReference type="RefSeq" id="WP_123228716.1">
    <property type="nucleotide sequence ID" value="NZ_RJSE01000008.1"/>
</dbReference>
<dbReference type="EMBL" id="RJSE01000008">
    <property type="protein sequence ID" value="RNL60998.1"/>
    <property type="molecule type" value="Genomic_DNA"/>
</dbReference>
<comment type="caution">
    <text evidence="1">The sequence shown here is derived from an EMBL/GenBank/DDBJ whole genome shotgun (WGS) entry which is preliminary data.</text>
</comment>
<gene>
    <name evidence="1" type="ORF">EFK50_16555</name>
</gene>
<name>A0A3N0CC29_9ACTN</name>
<proteinExistence type="predicted"/>
<organism evidence="1 2">
    <name type="scientific">Nocardioides marmoriginsengisoli</name>
    <dbReference type="NCBI Taxonomy" id="661483"/>
    <lineage>
        <taxon>Bacteria</taxon>
        <taxon>Bacillati</taxon>
        <taxon>Actinomycetota</taxon>
        <taxon>Actinomycetes</taxon>
        <taxon>Propionibacteriales</taxon>
        <taxon>Nocardioidaceae</taxon>
        <taxon>Nocardioides</taxon>
    </lineage>
</organism>
<keyword evidence="2" id="KW-1185">Reference proteome</keyword>
<dbReference type="Proteomes" id="UP000267128">
    <property type="component" value="Unassembled WGS sequence"/>
</dbReference>
<evidence type="ECO:0000313" key="1">
    <source>
        <dbReference type="EMBL" id="RNL60998.1"/>
    </source>
</evidence>
<sequence length="90" mass="9746">MIPLHVTANLDIDPWRDLEDIGLPLNIDGQTAKIERIGVLPNATHNGRACVELLLRLPDGRLLIAETTMRLFNAAAAAIAATPVAQLEEL</sequence>
<dbReference type="AlphaFoldDB" id="A0A3N0CC29"/>
<evidence type="ECO:0000313" key="2">
    <source>
        <dbReference type="Proteomes" id="UP000267128"/>
    </source>
</evidence>
<protein>
    <submittedName>
        <fullName evidence="1">Uncharacterized protein</fullName>
    </submittedName>
</protein>